<evidence type="ECO:0008006" key="3">
    <source>
        <dbReference type="Google" id="ProtNLM"/>
    </source>
</evidence>
<organism evidence="1 2">
    <name type="scientific">Phocaeicola coprophilus DSM 18228 = JCM 13818</name>
    <dbReference type="NCBI Taxonomy" id="547042"/>
    <lineage>
        <taxon>Bacteria</taxon>
        <taxon>Pseudomonadati</taxon>
        <taxon>Bacteroidota</taxon>
        <taxon>Bacteroidia</taxon>
        <taxon>Bacteroidales</taxon>
        <taxon>Bacteroidaceae</taxon>
        <taxon>Phocaeicola</taxon>
    </lineage>
</organism>
<evidence type="ECO:0000313" key="1">
    <source>
        <dbReference type="EMBL" id="EEF76508.1"/>
    </source>
</evidence>
<proteinExistence type="predicted"/>
<dbReference type="OrthoDB" id="1096118at2"/>
<name>S0F7W3_9BACT</name>
<keyword evidence="2" id="KW-1185">Reference proteome</keyword>
<sequence>MKKTLFFSLCFFSALYGCGPKDNTVSYNKETGLTVCHYSNVKDTVDIKLSDLVENFRIVRFDNSPEAIFTYRTLPTITDHYIGIGITASQPYMLFNSDGKFLCTAGKIGQGPGEYPMSIYDAAIDEQEQKIYLGCFASFDKILIYDLKGNFLEDRKIDYELNKPKFELGEDKSLSIVHLPVQTTGESPLVSQYSKEGKLIAQLEEAPYFKVNNYNQDIFAYHNVPDLSFHLTSVDTLYHYIKSENRIVPKFTLDFGAMEDKPIHIYNEIPGYYIAIVFGKGNIFVDKEKQQARYVRLVNDYCGGMKVMLNFKDGWVWRIFEPGYLIEYIQDRMNDSDCTEEDRKKLQSLLDTIDEDDNNIMFLGKLKK</sequence>
<reference evidence="1 2" key="1">
    <citation type="submission" date="2008-12" db="EMBL/GenBank/DDBJ databases">
        <authorList>
            <person name="Fulton L."/>
            <person name="Clifton S."/>
            <person name="Fulton B."/>
            <person name="Xu J."/>
            <person name="Minx P."/>
            <person name="Pepin K.H."/>
            <person name="Johnson M."/>
            <person name="Bhonagiri V."/>
            <person name="Nash W.E."/>
            <person name="Mardis E.R."/>
            <person name="Wilson R.K."/>
        </authorList>
    </citation>
    <scope>NUCLEOTIDE SEQUENCE [LARGE SCALE GENOMIC DNA]</scope>
    <source>
        <strain evidence="1 2">DSM 18228</strain>
    </source>
</reference>
<dbReference type="RefSeq" id="WP_008142884.1">
    <property type="nucleotide sequence ID" value="NZ_EQ973643.1"/>
</dbReference>
<evidence type="ECO:0000313" key="2">
    <source>
        <dbReference type="Proteomes" id="UP000014073"/>
    </source>
</evidence>
<protein>
    <recommendedName>
        <fullName evidence="3">6-bladed beta-propeller</fullName>
    </recommendedName>
</protein>
<dbReference type="Pfam" id="PF17170">
    <property type="entry name" value="DUF5128"/>
    <property type="match status" value="1"/>
</dbReference>
<comment type="caution">
    <text evidence="1">The sequence shown here is derived from an EMBL/GenBank/DDBJ whole genome shotgun (WGS) entry which is preliminary data.</text>
</comment>
<dbReference type="GeneID" id="78406545"/>
<dbReference type="Proteomes" id="UP000014073">
    <property type="component" value="Unassembled WGS sequence"/>
</dbReference>
<dbReference type="eggNOG" id="ENOG502ZBW8">
    <property type="taxonomic scope" value="Bacteria"/>
</dbReference>
<dbReference type="PROSITE" id="PS51257">
    <property type="entry name" value="PROKAR_LIPOPROTEIN"/>
    <property type="match status" value="1"/>
</dbReference>
<dbReference type="EMBL" id="ACBW01000143">
    <property type="protein sequence ID" value="EEF76508.1"/>
    <property type="molecule type" value="Genomic_DNA"/>
</dbReference>
<gene>
    <name evidence="1" type="ORF">BACCOPRO_02013</name>
</gene>
<dbReference type="HOGENOM" id="CLU_036375_1_0_10"/>
<accession>S0F7W3</accession>
<dbReference type="STRING" id="547042.BACCOPRO_02013"/>
<dbReference type="AlphaFoldDB" id="S0F7W3"/>